<feature type="region of interest" description="Disordered" evidence="1">
    <location>
        <begin position="477"/>
        <end position="500"/>
    </location>
</feature>
<keyword evidence="2" id="KW-1133">Transmembrane helix</keyword>
<evidence type="ECO:0000256" key="1">
    <source>
        <dbReference type="SAM" id="MobiDB-lite"/>
    </source>
</evidence>
<dbReference type="STRING" id="196109.A0A136JHV7"/>
<feature type="region of interest" description="Disordered" evidence="1">
    <location>
        <begin position="1"/>
        <end position="22"/>
    </location>
</feature>
<feature type="region of interest" description="Disordered" evidence="1">
    <location>
        <begin position="107"/>
        <end position="176"/>
    </location>
</feature>
<feature type="region of interest" description="Disordered" evidence="1">
    <location>
        <begin position="217"/>
        <end position="443"/>
    </location>
</feature>
<dbReference type="AlphaFoldDB" id="A0A136JHV7"/>
<dbReference type="EMBL" id="KQ964245">
    <property type="protein sequence ID" value="KXJ96730.1"/>
    <property type="molecule type" value="Genomic_DNA"/>
</dbReference>
<keyword evidence="2" id="KW-0812">Transmembrane</keyword>
<dbReference type="InParanoid" id="A0A136JHV7"/>
<protein>
    <submittedName>
        <fullName evidence="3">Uncharacterized protein</fullName>
    </submittedName>
</protein>
<dbReference type="Proteomes" id="UP000070501">
    <property type="component" value="Unassembled WGS sequence"/>
</dbReference>
<sequence>MRHRSYTAAASPASHPSSPSSSLSSLATVLILATSLSHFIQGTQASVLTDIQSNYYDPAPAAAATARERAYLPAQIGGIVGSYAFSLIVVAVCLLILAKKRREHLAAGEADPEDIPYPFPNPYGAHQGLEPGQHQPFPYPPETPRELNTNSYPTSPRGKGPGPYIFPPPQSTSTLGVNQSVDQRVVALDKVMAQNQLEEMYKYVLEQDAAKQAGIILDRPPSPLSPAPAAAPSTKHDSVASQPKSILKKPRNKPANLDLERGTEKTQSRTSSLLSALKSPRKSKSMKAISISSPIMTPMSGTFPRYESQEMSAIPPRHYQPSAPPPVPVGQLPYHNESRRPSHAAPVTPPDDRSPESTMSIDERLERLNRGHSRSTSLARSEVEPDSAVSERSNVPLVGLPSSPKPSVTRFPTLPASPRPGASFASTPRASTFPASPAPGASFNLPTPKPGAGFRSNAPSAIRTGGGLPLRAYEPSLVSPSSQQTKQTTFERPAPLSPGMQTPWTGAPQPYTPYQPFSPVIPMTPSLVTRADRKRMKQLMPKTPTVEMVKSSDDIW</sequence>
<feature type="compositionally biased region" description="Polar residues" evidence="1">
    <location>
        <begin position="424"/>
        <end position="434"/>
    </location>
</feature>
<name>A0A136JHV7_9PEZI</name>
<evidence type="ECO:0000256" key="2">
    <source>
        <dbReference type="SAM" id="Phobius"/>
    </source>
</evidence>
<organism evidence="3 4">
    <name type="scientific">Microdochium bolleyi</name>
    <dbReference type="NCBI Taxonomy" id="196109"/>
    <lineage>
        <taxon>Eukaryota</taxon>
        <taxon>Fungi</taxon>
        <taxon>Dikarya</taxon>
        <taxon>Ascomycota</taxon>
        <taxon>Pezizomycotina</taxon>
        <taxon>Sordariomycetes</taxon>
        <taxon>Xylariomycetidae</taxon>
        <taxon>Xylariales</taxon>
        <taxon>Microdochiaceae</taxon>
        <taxon>Microdochium</taxon>
    </lineage>
</organism>
<feature type="compositionally biased region" description="Basic and acidic residues" evidence="1">
    <location>
        <begin position="258"/>
        <end position="267"/>
    </location>
</feature>
<keyword evidence="4" id="KW-1185">Reference proteome</keyword>
<proteinExistence type="predicted"/>
<feature type="transmembrane region" description="Helical" evidence="2">
    <location>
        <begin position="76"/>
        <end position="97"/>
    </location>
</feature>
<evidence type="ECO:0000313" key="3">
    <source>
        <dbReference type="EMBL" id="KXJ96730.1"/>
    </source>
</evidence>
<keyword evidence="2" id="KW-0472">Membrane</keyword>
<gene>
    <name evidence="3" type="ORF">Micbo1qcDRAFT_155347</name>
</gene>
<reference evidence="4" key="1">
    <citation type="submission" date="2016-02" db="EMBL/GenBank/DDBJ databases">
        <title>Draft genome sequence of Microdochium bolleyi, a fungal endophyte of beachgrass.</title>
        <authorList>
            <consortium name="DOE Joint Genome Institute"/>
            <person name="David A.S."/>
            <person name="May G."/>
            <person name="Haridas S."/>
            <person name="Lim J."/>
            <person name="Wang M."/>
            <person name="Labutti K."/>
            <person name="Lipzen A."/>
            <person name="Barry K."/>
            <person name="Grigoriev I.V."/>
        </authorList>
    </citation>
    <scope>NUCLEOTIDE SEQUENCE [LARGE SCALE GENOMIC DNA]</scope>
    <source>
        <strain evidence="4">J235TASD1</strain>
    </source>
</reference>
<dbReference type="OrthoDB" id="4524805at2759"/>
<feature type="compositionally biased region" description="Low complexity" evidence="1">
    <location>
        <begin position="286"/>
        <end position="300"/>
    </location>
</feature>
<feature type="compositionally biased region" description="Polar residues" evidence="1">
    <location>
        <begin position="478"/>
        <end position="490"/>
    </location>
</feature>
<feature type="compositionally biased region" description="Basic and acidic residues" evidence="1">
    <location>
        <begin position="350"/>
        <end position="369"/>
    </location>
</feature>
<accession>A0A136JHV7</accession>
<evidence type="ECO:0000313" key="4">
    <source>
        <dbReference type="Proteomes" id="UP000070501"/>
    </source>
</evidence>